<dbReference type="GO" id="GO:0000976">
    <property type="term" value="F:transcription cis-regulatory region binding"/>
    <property type="evidence" value="ECO:0007669"/>
    <property type="project" value="TreeGrafter"/>
</dbReference>
<dbReference type="Pfam" id="PF00356">
    <property type="entry name" value="LacI"/>
    <property type="match status" value="1"/>
</dbReference>
<accession>A0A917DCE5</accession>
<keyword evidence="1" id="KW-0805">Transcription regulation</keyword>
<comment type="caution">
    <text evidence="5">The sequence shown here is derived from an EMBL/GenBank/DDBJ whole genome shotgun (WGS) entry which is preliminary data.</text>
</comment>
<dbReference type="GO" id="GO:0003700">
    <property type="term" value="F:DNA-binding transcription factor activity"/>
    <property type="evidence" value="ECO:0007669"/>
    <property type="project" value="TreeGrafter"/>
</dbReference>
<dbReference type="RefSeq" id="WP_188710550.1">
    <property type="nucleotide sequence ID" value="NZ_BMHO01000001.1"/>
</dbReference>
<proteinExistence type="predicted"/>
<dbReference type="Pfam" id="PF13377">
    <property type="entry name" value="Peripla_BP_3"/>
    <property type="match status" value="1"/>
</dbReference>
<dbReference type="Gene3D" id="3.40.50.2300">
    <property type="match status" value="2"/>
</dbReference>
<evidence type="ECO:0000256" key="1">
    <source>
        <dbReference type="ARBA" id="ARBA00023015"/>
    </source>
</evidence>
<dbReference type="PANTHER" id="PTHR30146:SF147">
    <property type="entry name" value="HTH-TYPE TRANSCRIPTIONAL REGULATOR DEGA"/>
    <property type="match status" value="1"/>
</dbReference>
<dbReference type="SUPFAM" id="SSF47413">
    <property type="entry name" value="lambda repressor-like DNA-binding domains"/>
    <property type="match status" value="1"/>
</dbReference>
<feature type="domain" description="HTH lacI-type" evidence="4">
    <location>
        <begin position="18"/>
        <end position="72"/>
    </location>
</feature>
<dbReference type="SMART" id="SM00354">
    <property type="entry name" value="HTH_LACI"/>
    <property type="match status" value="1"/>
</dbReference>
<reference evidence="5" key="1">
    <citation type="journal article" date="2014" name="Int. J. Syst. Evol. Microbiol.">
        <title>Complete genome sequence of Corynebacterium casei LMG S-19264T (=DSM 44701T), isolated from a smear-ripened cheese.</title>
        <authorList>
            <consortium name="US DOE Joint Genome Institute (JGI-PGF)"/>
            <person name="Walter F."/>
            <person name="Albersmeier A."/>
            <person name="Kalinowski J."/>
            <person name="Ruckert C."/>
        </authorList>
    </citation>
    <scope>NUCLEOTIDE SEQUENCE</scope>
    <source>
        <strain evidence="5">CGMCC 1.15152</strain>
    </source>
</reference>
<evidence type="ECO:0000256" key="2">
    <source>
        <dbReference type="ARBA" id="ARBA00023125"/>
    </source>
</evidence>
<evidence type="ECO:0000313" key="6">
    <source>
        <dbReference type="Proteomes" id="UP000633205"/>
    </source>
</evidence>
<dbReference type="SUPFAM" id="SSF53822">
    <property type="entry name" value="Periplasmic binding protein-like I"/>
    <property type="match status" value="1"/>
</dbReference>
<name>A0A917DCE5_9MICO</name>
<evidence type="ECO:0000256" key="3">
    <source>
        <dbReference type="ARBA" id="ARBA00023163"/>
    </source>
</evidence>
<dbReference type="InterPro" id="IPR000843">
    <property type="entry name" value="HTH_LacI"/>
</dbReference>
<keyword evidence="6" id="KW-1185">Reference proteome</keyword>
<sequence>MVDTGLRHGANGNRKPSATIYDIARELALSPSTVSRALNKPGRIAAKTEKRIRDTAAELGYRSNPMARALPTGRTRMLGLVVSDVTNPVFFRLVRGAEHACGELGYTLVFAESQESGEVEYGTLDRLLPAVDGVVLAAARLDDEQISQIAATKDVVLVNRRVGDLSAIVPDPNVGVTQAVDHLADLGHTSIAYLAGPATSWISRTRGELLLERAVARGMTFVEIGPNSPTRDGGEAALRRVRASGATAALTYNDLMAIGLLRACREAGVSVPGGLSVVGFDDIFGADLTTPTLTTVRSPLGLAGEAAVRDLVATLDGAQRDTSETLATELIVRESTGAPVS</sequence>
<evidence type="ECO:0000313" key="5">
    <source>
        <dbReference type="EMBL" id="GGD26260.1"/>
    </source>
</evidence>
<evidence type="ECO:0000259" key="4">
    <source>
        <dbReference type="PROSITE" id="PS50932"/>
    </source>
</evidence>
<dbReference type="EMBL" id="BMHO01000001">
    <property type="protein sequence ID" value="GGD26260.1"/>
    <property type="molecule type" value="Genomic_DNA"/>
</dbReference>
<dbReference type="InterPro" id="IPR046335">
    <property type="entry name" value="LacI/GalR-like_sensor"/>
</dbReference>
<keyword evidence="3" id="KW-0804">Transcription</keyword>
<organism evidence="5 6">
    <name type="scientific">Microbacterium faecale</name>
    <dbReference type="NCBI Taxonomy" id="1804630"/>
    <lineage>
        <taxon>Bacteria</taxon>
        <taxon>Bacillati</taxon>
        <taxon>Actinomycetota</taxon>
        <taxon>Actinomycetes</taxon>
        <taxon>Micrococcales</taxon>
        <taxon>Microbacteriaceae</taxon>
        <taxon>Microbacterium</taxon>
    </lineage>
</organism>
<dbReference type="AlphaFoldDB" id="A0A917DCE5"/>
<dbReference type="PROSITE" id="PS50932">
    <property type="entry name" value="HTH_LACI_2"/>
    <property type="match status" value="1"/>
</dbReference>
<keyword evidence="2" id="KW-0238">DNA-binding</keyword>
<reference evidence="5" key="2">
    <citation type="submission" date="2020-09" db="EMBL/GenBank/DDBJ databases">
        <authorList>
            <person name="Sun Q."/>
            <person name="Zhou Y."/>
        </authorList>
    </citation>
    <scope>NUCLEOTIDE SEQUENCE</scope>
    <source>
        <strain evidence="5">CGMCC 1.15152</strain>
    </source>
</reference>
<dbReference type="CDD" id="cd06267">
    <property type="entry name" value="PBP1_LacI_sugar_binding-like"/>
    <property type="match status" value="1"/>
</dbReference>
<dbReference type="InterPro" id="IPR028082">
    <property type="entry name" value="Peripla_BP_I"/>
</dbReference>
<dbReference type="CDD" id="cd01392">
    <property type="entry name" value="HTH_LacI"/>
    <property type="match status" value="1"/>
</dbReference>
<dbReference type="PANTHER" id="PTHR30146">
    <property type="entry name" value="LACI-RELATED TRANSCRIPTIONAL REPRESSOR"/>
    <property type="match status" value="1"/>
</dbReference>
<dbReference type="InterPro" id="IPR010982">
    <property type="entry name" value="Lambda_DNA-bd_dom_sf"/>
</dbReference>
<dbReference type="Proteomes" id="UP000633205">
    <property type="component" value="Unassembled WGS sequence"/>
</dbReference>
<gene>
    <name evidence="5" type="ORF">GCM10010915_02890</name>
</gene>
<protein>
    <submittedName>
        <fullName evidence="5">LacI family transcriptional regulator</fullName>
    </submittedName>
</protein>
<dbReference type="Gene3D" id="1.10.260.40">
    <property type="entry name" value="lambda repressor-like DNA-binding domains"/>
    <property type="match status" value="1"/>
</dbReference>